<keyword evidence="3" id="KW-0175">Coiled coil</keyword>
<dbReference type="PANTHER" id="PTHR24106">
    <property type="entry name" value="NACHT, LRR AND CARD DOMAINS-CONTAINING"/>
    <property type="match status" value="1"/>
</dbReference>
<dbReference type="OrthoDB" id="120976at2759"/>
<accession>A0A9Q1IDT5</accession>
<keyword evidence="1" id="KW-0433">Leucine-rich repeat</keyword>
<dbReference type="InterPro" id="IPR004020">
    <property type="entry name" value="DAPIN"/>
</dbReference>
<comment type="caution">
    <text evidence="6">The sequence shown here is derived from an EMBL/GenBank/DDBJ whole genome shotgun (WGS) entry which is preliminary data.</text>
</comment>
<dbReference type="InterPro" id="IPR043136">
    <property type="entry name" value="B30.2/SPRY_sf"/>
</dbReference>
<dbReference type="InterPro" id="IPR003877">
    <property type="entry name" value="SPRY_dom"/>
</dbReference>
<dbReference type="PRINTS" id="PR01407">
    <property type="entry name" value="BUTYPHLNCDUF"/>
</dbReference>
<dbReference type="PROSITE" id="PS50188">
    <property type="entry name" value="B302_SPRY"/>
    <property type="match status" value="1"/>
</dbReference>
<dbReference type="SMART" id="SM00449">
    <property type="entry name" value="SPRY"/>
    <property type="match status" value="1"/>
</dbReference>
<dbReference type="CDD" id="cd08321">
    <property type="entry name" value="Pyrin_ASC-like"/>
    <property type="match status" value="1"/>
</dbReference>
<organism evidence="6 7">
    <name type="scientific">Synaphobranchus kaupii</name>
    <name type="common">Kaup's arrowtooth eel</name>
    <dbReference type="NCBI Taxonomy" id="118154"/>
    <lineage>
        <taxon>Eukaryota</taxon>
        <taxon>Metazoa</taxon>
        <taxon>Chordata</taxon>
        <taxon>Craniata</taxon>
        <taxon>Vertebrata</taxon>
        <taxon>Euteleostomi</taxon>
        <taxon>Actinopterygii</taxon>
        <taxon>Neopterygii</taxon>
        <taxon>Teleostei</taxon>
        <taxon>Anguilliformes</taxon>
        <taxon>Synaphobranchidae</taxon>
        <taxon>Synaphobranchus</taxon>
    </lineage>
</organism>
<dbReference type="SMART" id="SM00368">
    <property type="entry name" value="LRR_RI"/>
    <property type="match status" value="3"/>
</dbReference>
<dbReference type="EMBL" id="JAINUF010000020">
    <property type="protein sequence ID" value="KAJ8335969.1"/>
    <property type="molecule type" value="Genomic_DNA"/>
</dbReference>
<dbReference type="InterPro" id="IPR013320">
    <property type="entry name" value="ConA-like_dom_sf"/>
</dbReference>
<dbReference type="SUPFAM" id="SSF47986">
    <property type="entry name" value="DEATH domain"/>
    <property type="match status" value="1"/>
</dbReference>
<dbReference type="SUPFAM" id="SSF52047">
    <property type="entry name" value="RNI-like"/>
    <property type="match status" value="1"/>
</dbReference>
<dbReference type="Gene3D" id="1.10.533.10">
    <property type="entry name" value="Death Domain, Fas"/>
    <property type="match status" value="1"/>
</dbReference>
<evidence type="ECO:0000256" key="2">
    <source>
        <dbReference type="ARBA" id="ARBA00022737"/>
    </source>
</evidence>
<keyword evidence="2" id="KW-0677">Repeat</keyword>
<name>A0A9Q1IDT5_SYNKA</name>
<feature type="domain" description="B30.2/SPRY" evidence="4">
    <location>
        <begin position="229"/>
        <end position="410"/>
    </location>
</feature>
<dbReference type="Pfam" id="PF13516">
    <property type="entry name" value="LRR_6"/>
    <property type="match status" value="2"/>
</dbReference>
<dbReference type="Pfam" id="PF02758">
    <property type="entry name" value="PYRIN"/>
    <property type="match status" value="1"/>
</dbReference>
<keyword evidence="7" id="KW-1185">Reference proteome</keyword>
<dbReference type="SUPFAM" id="SSF49899">
    <property type="entry name" value="Concanavalin A-like lectins/glucanases"/>
    <property type="match status" value="1"/>
</dbReference>
<gene>
    <name evidence="6" type="ORF">SKAU_G00393120</name>
</gene>
<dbReference type="InterPro" id="IPR001611">
    <property type="entry name" value="Leu-rich_rpt"/>
</dbReference>
<evidence type="ECO:0000256" key="3">
    <source>
        <dbReference type="SAM" id="Coils"/>
    </source>
</evidence>
<dbReference type="PROSITE" id="PS50824">
    <property type="entry name" value="DAPIN"/>
    <property type="match status" value="1"/>
</dbReference>
<feature type="domain" description="Pyrin" evidence="5">
    <location>
        <begin position="12"/>
        <end position="102"/>
    </location>
</feature>
<dbReference type="Gene3D" id="2.60.120.920">
    <property type="match status" value="1"/>
</dbReference>
<dbReference type="SMART" id="SM01289">
    <property type="entry name" value="PYRIN"/>
    <property type="match status" value="1"/>
</dbReference>
<dbReference type="InterPro" id="IPR032675">
    <property type="entry name" value="LRR_dom_sf"/>
</dbReference>
<dbReference type="InterPro" id="IPR003879">
    <property type="entry name" value="Butyrophylin_SPRY"/>
</dbReference>
<evidence type="ECO:0000259" key="5">
    <source>
        <dbReference type="PROSITE" id="PS50824"/>
    </source>
</evidence>
<dbReference type="Gene3D" id="3.80.10.10">
    <property type="entry name" value="Ribonuclease Inhibitor"/>
    <property type="match status" value="1"/>
</dbReference>
<dbReference type="Pfam" id="PF00622">
    <property type="entry name" value="SPRY"/>
    <property type="match status" value="1"/>
</dbReference>
<sequence length="410" mass="45986">MERKTEERRPAVPQDIPSLLLTCLDDLEMSDLERFNFHLNHGPPPGYNPIPKSRLEELKSMKSVNEMLEYYGREGAVKVTLYILEKADLNEQAKSLRTEMDSMDSQPQPPPAVIQHDPTLRAVQETLKAKLRQKYEQLRELDLRSNDLLDSGVTALSAGLEVPLCKLQKLGLSGCGVTERGCHPLASALQSNPSHLIELDLSYNHPGDLGVKALSARLEDPGCTLEKLSLDHDGEWRIKSGMHKYGCHLTLDPNTAAPNVVLSEGNRNAVREKRDGDRQYTPPVLCKEALTDRHYWEVEWGPGSLDVGVTYQIPIGLGEDDQSWAITSDPQVIMAIHNINKKENKAITLMKHKPQLKYRVGVYLDWPTGILAFYKISSKGPIHLHTFHATFTKPLYPAFALSMNVPMTLC</sequence>
<evidence type="ECO:0008006" key="8">
    <source>
        <dbReference type="Google" id="ProtNLM"/>
    </source>
</evidence>
<feature type="coiled-coil region" evidence="3">
    <location>
        <begin position="86"/>
        <end position="144"/>
    </location>
</feature>
<dbReference type="AlphaFoldDB" id="A0A9Q1IDT5"/>
<reference evidence="6" key="1">
    <citation type="journal article" date="2023" name="Science">
        <title>Genome structures resolve the early diversification of teleost fishes.</title>
        <authorList>
            <person name="Parey E."/>
            <person name="Louis A."/>
            <person name="Montfort J."/>
            <person name="Bouchez O."/>
            <person name="Roques C."/>
            <person name="Iampietro C."/>
            <person name="Lluch J."/>
            <person name="Castinel A."/>
            <person name="Donnadieu C."/>
            <person name="Desvignes T."/>
            <person name="Floi Bucao C."/>
            <person name="Jouanno E."/>
            <person name="Wen M."/>
            <person name="Mejri S."/>
            <person name="Dirks R."/>
            <person name="Jansen H."/>
            <person name="Henkel C."/>
            <person name="Chen W.J."/>
            <person name="Zahm M."/>
            <person name="Cabau C."/>
            <person name="Klopp C."/>
            <person name="Thompson A.W."/>
            <person name="Robinson-Rechavi M."/>
            <person name="Braasch I."/>
            <person name="Lecointre G."/>
            <person name="Bobe J."/>
            <person name="Postlethwait J.H."/>
            <person name="Berthelot C."/>
            <person name="Roest Crollius H."/>
            <person name="Guiguen Y."/>
        </authorList>
    </citation>
    <scope>NUCLEOTIDE SEQUENCE</scope>
    <source>
        <strain evidence="6">WJC10195</strain>
    </source>
</reference>
<dbReference type="InterPro" id="IPR011029">
    <property type="entry name" value="DEATH-like_dom_sf"/>
</dbReference>
<proteinExistence type="predicted"/>
<dbReference type="Proteomes" id="UP001152622">
    <property type="component" value="Chromosome 20"/>
</dbReference>
<protein>
    <recommendedName>
        <fullName evidence="8">Pyrin</fullName>
    </recommendedName>
</protein>
<dbReference type="InterPro" id="IPR001870">
    <property type="entry name" value="B30.2/SPRY"/>
</dbReference>
<dbReference type="InterPro" id="IPR051261">
    <property type="entry name" value="NLR"/>
</dbReference>
<evidence type="ECO:0000259" key="4">
    <source>
        <dbReference type="PROSITE" id="PS50188"/>
    </source>
</evidence>
<evidence type="ECO:0000313" key="6">
    <source>
        <dbReference type="EMBL" id="KAJ8335969.1"/>
    </source>
</evidence>
<evidence type="ECO:0000313" key="7">
    <source>
        <dbReference type="Proteomes" id="UP001152622"/>
    </source>
</evidence>
<evidence type="ECO:0000256" key="1">
    <source>
        <dbReference type="ARBA" id="ARBA00022614"/>
    </source>
</evidence>